<feature type="compositionally biased region" description="Polar residues" evidence="12">
    <location>
        <begin position="331"/>
        <end position="349"/>
    </location>
</feature>
<dbReference type="FunFam" id="2.30.30.40:FF:000001">
    <property type="entry name" value="Sorbin and SH3 domain-containing protein 1 isoform 2"/>
    <property type="match status" value="1"/>
</dbReference>
<dbReference type="CDD" id="cd11920">
    <property type="entry name" value="SH3_Sorbs2_1"/>
    <property type="match status" value="1"/>
</dbReference>
<evidence type="ECO:0000256" key="10">
    <source>
        <dbReference type="ARBA" id="ARBA00023136"/>
    </source>
</evidence>
<evidence type="ECO:0000313" key="15">
    <source>
        <dbReference type="Ensembl" id="ENSBIXP00000029708.1"/>
    </source>
</evidence>
<dbReference type="GO" id="GO:0005737">
    <property type="term" value="C:cytoplasm"/>
    <property type="evidence" value="ECO:0007669"/>
    <property type="project" value="UniProtKB-SubCell"/>
</dbReference>
<evidence type="ECO:0000256" key="6">
    <source>
        <dbReference type="ARBA" id="ARBA00022490"/>
    </source>
</evidence>
<dbReference type="Proteomes" id="UP000314981">
    <property type="component" value="Chromosome 27"/>
</dbReference>
<dbReference type="AlphaFoldDB" id="A0A4W2DT02"/>
<keyword evidence="16" id="KW-1185">Reference proteome</keyword>
<dbReference type="CDD" id="cd11917">
    <property type="entry name" value="SH3_Sorbs2_3"/>
    <property type="match status" value="1"/>
</dbReference>
<protein>
    <submittedName>
        <fullName evidence="15">Sorbin and SH3 domain containing 2</fullName>
    </submittedName>
</protein>
<dbReference type="InterPro" id="IPR050384">
    <property type="entry name" value="Endophilin_SH3RF"/>
</dbReference>
<feature type="compositionally biased region" description="Basic and acidic residues" evidence="12">
    <location>
        <begin position="281"/>
        <end position="317"/>
    </location>
</feature>
<dbReference type="GO" id="GO:0043025">
    <property type="term" value="C:neuronal cell body"/>
    <property type="evidence" value="ECO:0007669"/>
    <property type="project" value="TreeGrafter"/>
</dbReference>
<dbReference type="GO" id="GO:0045202">
    <property type="term" value="C:synapse"/>
    <property type="evidence" value="ECO:0007669"/>
    <property type="project" value="TreeGrafter"/>
</dbReference>
<keyword evidence="5" id="KW-1003">Cell membrane</keyword>
<evidence type="ECO:0000256" key="3">
    <source>
        <dbReference type="ARBA" id="ARBA00004496"/>
    </source>
</evidence>
<feature type="region of interest" description="Disordered" evidence="12">
    <location>
        <begin position="911"/>
        <end position="965"/>
    </location>
</feature>
<feature type="domain" description="SH3" evidence="13">
    <location>
        <begin position="963"/>
        <end position="1022"/>
    </location>
</feature>
<dbReference type="SMART" id="SM00326">
    <property type="entry name" value="SH3"/>
    <property type="match status" value="3"/>
</dbReference>
<gene>
    <name evidence="15" type="primary">SORBS2</name>
</gene>
<sequence length="1201" mass="135141">MNTDSGGCARKRAAMSVTLTSVKRVQSSPNLLAAGRDSQSPDSAWRCFNDRNQETLNGDATCSSLAAKGFRSVRPNLQEKKSPTQSQITVNGNSGGTVSPMSYYQRPFSPSAYSLPGSLNSSMIMQHGRSLDSSEAYPQHAQSLDGSVGSSIPLYRSSEEEKRVTVIKAPHYPGIGPVDESGIPTAIRTTVDRPKDWYKTMFKQIHMVHKPDDDTDMYNTPYTYNAGLYNSPYSTQSHPAAKTQTYRPLSKSHSDNGTNAFKDASSPVPPPPIPPPVPPFRARDRSSTEKHDWDPPDRKVDTRKFRSEPRSIFEYEPGKSSILQHERPASLYQSSIDRSLERPTSSASMASDFRKRRRSEPAVGQPRGLGDPSARSTSPGRADLPGSSTTLTKSFISSSPSSPSRAKGGDDSQTCPSLCSFSGLNGHPSHELDYCNTYRQHLDVPQDSQRAITFKNGWQMARQNAEVWSSTEETVSPKIKSRSCDDLLNDDCDSLPDPKTKSESMGSLLCEEDPKESCPVTWASPYIQEGRSNGRSRLRHRSAHDAPGFLKMYKKMHRINRKDLMNSEVICSVKSRIMQYEKEQQHKGLLHGWSQSSTEEVPRDMVPTRISEFEKLIQKSKSMPNLGDEMLSPVTLEPQQNGLCPQRRFSIESLLEEENQGRHPSQIPRSYKSKALVPIHIEVTSDDQPRTHVEFSDSDQDGVVSDHSDYIHIEGSSFCSESDFDHFSFTSSESFYGSSHHHHHHHHQHHRHLISSCKGRCPASYTRFTTMLKHERAKHENADEPRRQEMDPGLSKLAFLVSPVPFRRKKSSTPKKQMEKAKCKTSVFEALDSALKDICDQIKAEKRRGSLPDNSILHRLISELLPDIPERNSSLKALKRSPTHQPFHPLPQEGAIHCPLYQNDCGRMPHSASFPDDTNNSYHHQDHASALHLQDHESPRSYSATLIDLGRTTPRERRGTPEKEKLPAKAVYDFKAQTSKELSFKKGDTVYILRKIDQNWYEGEHHGRVGIFPISYVEKLTPPEKAQPARPPPPAQPGEIGEAVAKYNFSADTNVELSLRKGDRIILLKRVDQNWYEGKIPGTNRQGIFPVSYVEVVKKHTTKGAEDYPELPIPHSYSSDRIHSLSSNKPQRPVFTHENIQGGGEPFQALYNYTPRNEDELELRESDVIDVMEKCDDGWFVGTSRRTRFFGTFPGNYVKRL</sequence>
<keyword evidence="4 11" id="KW-0728">SH3 domain</keyword>
<feature type="compositionally biased region" description="Polar residues" evidence="12">
    <location>
        <begin position="83"/>
        <end position="94"/>
    </location>
</feature>
<reference evidence="15 16" key="1">
    <citation type="submission" date="2018-11" db="EMBL/GenBank/DDBJ databases">
        <title>Haplotype-resolved cattle genomes.</title>
        <authorList>
            <person name="Low W.Y."/>
            <person name="Tearle R."/>
            <person name="Bickhart D.M."/>
            <person name="Rosen B.D."/>
            <person name="Koren S."/>
            <person name="Rhie A."/>
            <person name="Hiendleder S."/>
            <person name="Phillippy A.M."/>
            <person name="Smith T.P.L."/>
            <person name="Williams J.L."/>
        </authorList>
    </citation>
    <scope>NUCLEOTIDE SEQUENCE [LARGE SCALE GENOMIC DNA]</scope>
</reference>
<reference evidence="15" key="2">
    <citation type="submission" date="2025-08" db="UniProtKB">
        <authorList>
            <consortium name="Ensembl"/>
        </authorList>
    </citation>
    <scope>IDENTIFICATION</scope>
</reference>
<feature type="compositionally biased region" description="Polar residues" evidence="12">
    <location>
        <begin position="235"/>
        <end position="247"/>
    </location>
</feature>
<evidence type="ECO:0000259" key="14">
    <source>
        <dbReference type="PROSITE" id="PS50831"/>
    </source>
</evidence>
<dbReference type="CDD" id="cd11923">
    <property type="entry name" value="SH3_Sorbs2_2"/>
    <property type="match status" value="1"/>
</dbReference>
<dbReference type="STRING" id="30522.A0A4W2DT02"/>
<dbReference type="PROSITE" id="PS50831">
    <property type="entry name" value="SOHO"/>
    <property type="match status" value="1"/>
</dbReference>
<feature type="compositionally biased region" description="Pro residues" evidence="12">
    <location>
        <begin position="267"/>
        <end position="279"/>
    </location>
</feature>
<evidence type="ECO:0000256" key="8">
    <source>
        <dbReference type="ARBA" id="ARBA00022737"/>
    </source>
</evidence>
<evidence type="ECO:0000256" key="4">
    <source>
        <dbReference type="ARBA" id="ARBA00022443"/>
    </source>
</evidence>
<comment type="subcellular location">
    <subcellularLocation>
        <location evidence="2">Cell junction</location>
        <location evidence="2">Focal adhesion</location>
    </subcellularLocation>
    <subcellularLocation>
        <location evidence="1">Cell membrane</location>
    </subcellularLocation>
    <subcellularLocation>
        <location evidence="3">Cytoplasm</location>
    </subcellularLocation>
</comment>
<evidence type="ECO:0000256" key="1">
    <source>
        <dbReference type="ARBA" id="ARBA00004236"/>
    </source>
</evidence>
<feature type="region of interest" description="Disordered" evidence="12">
    <location>
        <begin position="73"/>
        <end position="94"/>
    </location>
</feature>
<dbReference type="InterPro" id="IPR013087">
    <property type="entry name" value="Znf_C2H2_type"/>
</dbReference>
<keyword evidence="8" id="KW-0677">Repeat</keyword>
<organism evidence="15 16">
    <name type="scientific">Bos indicus x Bos taurus</name>
    <name type="common">Hybrid cattle</name>
    <dbReference type="NCBI Taxonomy" id="30522"/>
    <lineage>
        <taxon>Eukaryota</taxon>
        <taxon>Metazoa</taxon>
        <taxon>Chordata</taxon>
        <taxon>Craniata</taxon>
        <taxon>Vertebrata</taxon>
        <taxon>Euteleostomi</taxon>
        <taxon>Mammalia</taxon>
        <taxon>Eutheria</taxon>
        <taxon>Laurasiatheria</taxon>
        <taxon>Artiodactyla</taxon>
        <taxon>Ruminantia</taxon>
        <taxon>Pecora</taxon>
        <taxon>Bovidae</taxon>
        <taxon>Bovinae</taxon>
        <taxon>Bos</taxon>
    </lineage>
</organism>
<dbReference type="PANTHER" id="PTHR14167:SF56">
    <property type="entry name" value="SORBIN AND SH3 DOMAIN-CONTAINING PROTEIN 2"/>
    <property type="match status" value="1"/>
</dbReference>
<dbReference type="PANTHER" id="PTHR14167">
    <property type="entry name" value="SH3 DOMAIN-CONTAINING"/>
    <property type="match status" value="1"/>
</dbReference>
<dbReference type="Pfam" id="PF00018">
    <property type="entry name" value="SH3_1"/>
    <property type="match status" value="2"/>
</dbReference>
<dbReference type="PROSITE" id="PS00028">
    <property type="entry name" value="ZINC_FINGER_C2H2_1"/>
    <property type="match status" value="1"/>
</dbReference>
<dbReference type="Gene3D" id="2.30.30.40">
    <property type="entry name" value="SH3 Domains"/>
    <property type="match status" value="3"/>
</dbReference>
<evidence type="ECO:0000259" key="13">
    <source>
        <dbReference type="PROSITE" id="PS50002"/>
    </source>
</evidence>
<keyword evidence="9" id="KW-0965">Cell junction</keyword>
<feature type="compositionally biased region" description="Basic and acidic residues" evidence="12">
    <location>
        <begin position="923"/>
        <end position="939"/>
    </location>
</feature>
<dbReference type="Ensembl" id="ENSBIXT00000006263.1">
    <property type="protein sequence ID" value="ENSBIXP00000029708.1"/>
    <property type="gene ID" value="ENSBIXG00000011447.1"/>
</dbReference>
<feature type="domain" description="SoHo" evidence="14">
    <location>
        <begin position="166"/>
        <end position="227"/>
    </location>
</feature>
<dbReference type="GO" id="GO:0005925">
    <property type="term" value="C:focal adhesion"/>
    <property type="evidence" value="ECO:0007669"/>
    <property type="project" value="UniProtKB-SubCell"/>
</dbReference>
<evidence type="ECO:0000256" key="7">
    <source>
        <dbReference type="ARBA" id="ARBA00022553"/>
    </source>
</evidence>
<dbReference type="Pfam" id="PF02208">
    <property type="entry name" value="Sorb"/>
    <property type="match status" value="1"/>
</dbReference>
<accession>A0A4W2DT02</accession>
<feature type="compositionally biased region" description="Basic and acidic residues" evidence="12">
    <location>
        <begin position="953"/>
        <end position="965"/>
    </location>
</feature>
<dbReference type="InterPro" id="IPR036028">
    <property type="entry name" value="SH3-like_dom_sf"/>
</dbReference>
<dbReference type="SMART" id="SM00459">
    <property type="entry name" value="Sorb"/>
    <property type="match status" value="1"/>
</dbReference>
<feature type="domain" description="SH3" evidence="13">
    <location>
        <begin position="1038"/>
        <end position="1099"/>
    </location>
</feature>
<keyword evidence="10" id="KW-0472">Membrane</keyword>
<evidence type="ECO:0000256" key="2">
    <source>
        <dbReference type="ARBA" id="ARBA00004246"/>
    </source>
</evidence>
<reference evidence="15" key="3">
    <citation type="submission" date="2025-09" db="UniProtKB">
        <authorList>
            <consortium name="Ensembl"/>
        </authorList>
    </citation>
    <scope>IDENTIFICATION</scope>
</reference>
<dbReference type="PRINTS" id="PR00452">
    <property type="entry name" value="SH3DOMAIN"/>
</dbReference>
<dbReference type="Pfam" id="PF14604">
    <property type="entry name" value="SH3_9"/>
    <property type="match status" value="1"/>
</dbReference>
<dbReference type="InterPro" id="IPR003127">
    <property type="entry name" value="SoHo_dom"/>
</dbReference>
<evidence type="ECO:0000256" key="12">
    <source>
        <dbReference type="SAM" id="MobiDB-lite"/>
    </source>
</evidence>
<feature type="region of interest" description="Disordered" evidence="12">
    <location>
        <begin position="235"/>
        <end position="413"/>
    </location>
</feature>
<dbReference type="InterPro" id="IPR001452">
    <property type="entry name" value="SH3_domain"/>
</dbReference>
<dbReference type="PROSITE" id="PS50002">
    <property type="entry name" value="SH3"/>
    <property type="match status" value="3"/>
</dbReference>
<dbReference type="GO" id="GO:0030425">
    <property type="term" value="C:dendrite"/>
    <property type="evidence" value="ECO:0007669"/>
    <property type="project" value="TreeGrafter"/>
</dbReference>
<keyword evidence="6" id="KW-0963">Cytoplasm</keyword>
<proteinExistence type="predicted"/>
<name>A0A4W2DT02_BOBOX</name>
<dbReference type="GO" id="GO:0005886">
    <property type="term" value="C:plasma membrane"/>
    <property type="evidence" value="ECO:0007669"/>
    <property type="project" value="UniProtKB-SubCell"/>
</dbReference>
<dbReference type="FunFam" id="2.30.30.40:FF:000003">
    <property type="entry name" value="Sorbin and SH3 domain-containing protein 1 isoform 2"/>
    <property type="match status" value="1"/>
</dbReference>
<evidence type="ECO:0000256" key="11">
    <source>
        <dbReference type="PROSITE-ProRule" id="PRU00192"/>
    </source>
</evidence>
<evidence type="ECO:0000256" key="9">
    <source>
        <dbReference type="ARBA" id="ARBA00022949"/>
    </source>
</evidence>
<evidence type="ECO:0000313" key="16">
    <source>
        <dbReference type="Proteomes" id="UP000314981"/>
    </source>
</evidence>
<dbReference type="SUPFAM" id="SSF50044">
    <property type="entry name" value="SH3-domain"/>
    <property type="match status" value="3"/>
</dbReference>
<feature type="compositionally biased region" description="Polar residues" evidence="12">
    <location>
        <begin position="386"/>
        <end position="396"/>
    </location>
</feature>
<keyword evidence="7" id="KW-0597">Phosphoprotein</keyword>
<dbReference type="GO" id="GO:0007219">
    <property type="term" value="P:Notch signaling pathway"/>
    <property type="evidence" value="ECO:0007669"/>
    <property type="project" value="TreeGrafter"/>
</dbReference>
<dbReference type="FunFam" id="2.30.30.40:FF:000004">
    <property type="entry name" value="Sorbin and SH3 domain-containing protein 1 isoform 2"/>
    <property type="match status" value="1"/>
</dbReference>
<feature type="domain" description="SH3" evidence="13">
    <location>
        <begin position="1142"/>
        <end position="1201"/>
    </location>
</feature>
<dbReference type="PRINTS" id="PR00499">
    <property type="entry name" value="P67PHOX"/>
</dbReference>
<evidence type="ECO:0000256" key="5">
    <source>
        <dbReference type="ARBA" id="ARBA00022475"/>
    </source>
</evidence>